<evidence type="ECO:0000256" key="5">
    <source>
        <dbReference type="ARBA" id="ARBA00023136"/>
    </source>
</evidence>
<dbReference type="PROSITE" id="PS50850">
    <property type="entry name" value="MFS"/>
    <property type="match status" value="1"/>
</dbReference>
<feature type="transmembrane region" description="Helical" evidence="6">
    <location>
        <begin position="138"/>
        <end position="161"/>
    </location>
</feature>
<feature type="transmembrane region" description="Helical" evidence="6">
    <location>
        <begin position="315"/>
        <end position="335"/>
    </location>
</feature>
<organism evidence="8 9">
    <name type="scientific">Sporothrix eucalyptigena</name>
    <dbReference type="NCBI Taxonomy" id="1812306"/>
    <lineage>
        <taxon>Eukaryota</taxon>
        <taxon>Fungi</taxon>
        <taxon>Dikarya</taxon>
        <taxon>Ascomycota</taxon>
        <taxon>Pezizomycotina</taxon>
        <taxon>Sordariomycetes</taxon>
        <taxon>Sordariomycetidae</taxon>
        <taxon>Ophiostomatales</taxon>
        <taxon>Ophiostomataceae</taxon>
        <taxon>Sporothrix</taxon>
    </lineage>
</organism>
<keyword evidence="9" id="KW-1185">Reference proteome</keyword>
<evidence type="ECO:0000256" key="4">
    <source>
        <dbReference type="ARBA" id="ARBA00022989"/>
    </source>
</evidence>
<evidence type="ECO:0000256" key="2">
    <source>
        <dbReference type="ARBA" id="ARBA00022448"/>
    </source>
</evidence>
<keyword evidence="5 6" id="KW-0472">Membrane</keyword>
<evidence type="ECO:0000256" key="3">
    <source>
        <dbReference type="ARBA" id="ARBA00022692"/>
    </source>
</evidence>
<gene>
    <name evidence="8" type="ORF">SEUCBS140593_005945</name>
</gene>
<dbReference type="SUPFAM" id="SSF103473">
    <property type="entry name" value="MFS general substrate transporter"/>
    <property type="match status" value="1"/>
</dbReference>
<feature type="transmembrane region" description="Helical" evidence="6">
    <location>
        <begin position="206"/>
        <end position="228"/>
    </location>
</feature>
<evidence type="ECO:0000256" key="1">
    <source>
        <dbReference type="ARBA" id="ARBA00004141"/>
    </source>
</evidence>
<name>A0ABP0C1M8_9PEZI</name>
<feature type="transmembrane region" description="Helical" evidence="6">
    <location>
        <begin position="342"/>
        <end position="363"/>
    </location>
</feature>
<proteinExistence type="predicted"/>
<accession>A0ABP0C1M8</accession>
<feature type="transmembrane region" description="Helical" evidence="6">
    <location>
        <begin position="47"/>
        <end position="70"/>
    </location>
</feature>
<evidence type="ECO:0000313" key="9">
    <source>
        <dbReference type="Proteomes" id="UP001642482"/>
    </source>
</evidence>
<feature type="transmembrane region" description="Helical" evidence="6">
    <location>
        <begin position="173"/>
        <end position="194"/>
    </location>
</feature>
<evidence type="ECO:0000313" key="8">
    <source>
        <dbReference type="EMBL" id="CAK7225570.1"/>
    </source>
</evidence>
<comment type="subcellular location">
    <subcellularLocation>
        <location evidence="1">Membrane</location>
        <topology evidence="1">Multi-pass membrane protein</topology>
    </subcellularLocation>
</comment>
<protein>
    <recommendedName>
        <fullName evidence="7">Major facilitator superfamily (MFS) profile domain-containing protein</fullName>
    </recommendedName>
</protein>
<feature type="domain" description="Major facilitator superfamily (MFS) profile" evidence="7">
    <location>
        <begin position="47"/>
        <end position="462"/>
    </location>
</feature>
<keyword evidence="2" id="KW-0813">Transport</keyword>
<dbReference type="Pfam" id="PF07690">
    <property type="entry name" value="MFS_1"/>
    <property type="match status" value="1"/>
</dbReference>
<dbReference type="PANTHER" id="PTHR43791:SF36">
    <property type="entry name" value="TRANSPORTER, PUTATIVE (AFU_ORTHOLOGUE AFUA_6G08340)-RELATED"/>
    <property type="match status" value="1"/>
</dbReference>
<reference evidence="8 9" key="1">
    <citation type="submission" date="2024-01" db="EMBL/GenBank/DDBJ databases">
        <authorList>
            <person name="Allen C."/>
            <person name="Tagirdzhanova G."/>
        </authorList>
    </citation>
    <scope>NUCLEOTIDE SEQUENCE [LARGE SCALE GENOMIC DNA]</scope>
</reference>
<feature type="transmembrane region" description="Helical" evidence="6">
    <location>
        <begin position="276"/>
        <end position="295"/>
    </location>
</feature>
<dbReference type="InterPro" id="IPR036259">
    <property type="entry name" value="MFS_trans_sf"/>
</dbReference>
<dbReference type="EMBL" id="CAWUHD010000061">
    <property type="protein sequence ID" value="CAK7225570.1"/>
    <property type="molecule type" value="Genomic_DNA"/>
</dbReference>
<comment type="caution">
    <text evidence="8">The sequence shown here is derived from an EMBL/GenBank/DDBJ whole genome shotgun (WGS) entry which is preliminary data.</text>
</comment>
<feature type="transmembrane region" description="Helical" evidence="6">
    <location>
        <begin position="82"/>
        <end position="101"/>
    </location>
</feature>
<sequence>MANDNDIRTFDDAAVEKQDIDHAEIASVFEEDAFEARRVLRKIDFRLIPLLLLLYTLTFLDRVNIGNAAVWNLDQDLHLKGYDYNIVVLVFYIPYILLEIPSNMVINRVQPRYWIGFLALGWGMSVTFAGFAKNMGGLLTARVFIGIFEAGMFPGCLFLIGSWYRREELISRMAWFMVSNDVAGVLSGLLGAGLGSLNGKDGYSGWSWIFFVEGGMTCCAAVLALLFLPSFPEESTFLTPEEKAWYLRRLKCDDNNRESEQKKMDFRGVLLSLRDWKVLTSGVLYLSVCVTAYSLSVFQPVVLTSFGWSSLKSNLLTAPVRAVSGIISVLVALWSDKVKKRAVFCLTGYLISIMGLLFVMLFHKGNLRYMGFYFASFGIYICQPLVIGWCVNQVLGYTKRGTVTAFAVSCGQIGGIISAVVFPSNNSPQYVPGISTCIGFQGLGILAVINMWYWCRWENKQREAGKRDHLRTLSAEEQEKLGELHPDFRYML</sequence>
<feature type="transmembrane region" description="Helical" evidence="6">
    <location>
        <begin position="369"/>
        <end position="391"/>
    </location>
</feature>
<feature type="transmembrane region" description="Helical" evidence="6">
    <location>
        <begin position="113"/>
        <end position="132"/>
    </location>
</feature>
<keyword evidence="3 6" id="KW-0812">Transmembrane</keyword>
<keyword evidence="4 6" id="KW-1133">Transmembrane helix</keyword>
<dbReference type="PANTHER" id="PTHR43791">
    <property type="entry name" value="PERMEASE-RELATED"/>
    <property type="match status" value="1"/>
</dbReference>
<dbReference type="Gene3D" id="1.20.1250.20">
    <property type="entry name" value="MFS general substrate transporter like domains"/>
    <property type="match status" value="2"/>
</dbReference>
<evidence type="ECO:0000256" key="6">
    <source>
        <dbReference type="SAM" id="Phobius"/>
    </source>
</evidence>
<dbReference type="InterPro" id="IPR020846">
    <property type="entry name" value="MFS_dom"/>
</dbReference>
<evidence type="ECO:0000259" key="7">
    <source>
        <dbReference type="PROSITE" id="PS50850"/>
    </source>
</evidence>
<feature type="transmembrane region" description="Helical" evidence="6">
    <location>
        <begin position="403"/>
        <end position="424"/>
    </location>
</feature>
<feature type="transmembrane region" description="Helical" evidence="6">
    <location>
        <begin position="430"/>
        <end position="453"/>
    </location>
</feature>
<dbReference type="Proteomes" id="UP001642482">
    <property type="component" value="Unassembled WGS sequence"/>
</dbReference>
<dbReference type="InterPro" id="IPR011701">
    <property type="entry name" value="MFS"/>
</dbReference>